<feature type="chain" id="PRO_5012356555" evidence="1">
    <location>
        <begin position="21"/>
        <end position="278"/>
    </location>
</feature>
<gene>
    <name evidence="3" type="ORF">CEG14_17425</name>
</gene>
<dbReference type="PROSITE" id="PS50983">
    <property type="entry name" value="FE_B12_PBP"/>
    <property type="match status" value="1"/>
</dbReference>
<dbReference type="InterPro" id="IPR050902">
    <property type="entry name" value="ABC_Transporter_SBP"/>
</dbReference>
<organism evidence="3 4">
    <name type="scientific">Bordetella genomosp. 1</name>
    <dbReference type="NCBI Taxonomy" id="1395607"/>
    <lineage>
        <taxon>Bacteria</taxon>
        <taxon>Pseudomonadati</taxon>
        <taxon>Pseudomonadota</taxon>
        <taxon>Betaproteobacteria</taxon>
        <taxon>Burkholderiales</taxon>
        <taxon>Alcaligenaceae</taxon>
        <taxon>Bordetella</taxon>
    </lineage>
</organism>
<accession>A0A261S6S2</accession>
<sequence>MMRLGCIAALAALIPLSAAAAGPQRIVTLGGSVTEIVYALGEGHRVVADDQSSLYPEAATRLPRVGYYRAVPVEGVLALAPDLVLASEQAGPPDALARLASVGLTVTRVSDAPTVQSLYDRIAQVASALGVAERGAALAQEVRDALAQADALPASNRSAVLLTNRGAGAQAAGGGTAADLVLRLAGLRNAMAGHAGYKPLNAESLAAYAPDVIVVTAASVAGAAGVAQVQTWPGVAATPAARRGCIVVMDDLLALGVGPRLPLALRTLKETACVADAG</sequence>
<reference evidence="3 4" key="1">
    <citation type="submission" date="2017-05" db="EMBL/GenBank/DDBJ databases">
        <title>Complete and WGS of Bordetella genogroups.</title>
        <authorList>
            <person name="Spilker T."/>
            <person name="LiPuma J."/>
        </authorList>
    </citation>
    <scope>NUCLEOTIDE SEQUENCE [LARGE SCALE GENOMIC DNA]</scope>
    <source>
        <strain evidence="3 4">AU17610</strain>
    </source>
</reference>
<dbReference type="InterPro" id="IPR002491">
    <property type="entry name" value="ABC_transptr_periplasmic_BD"/>
</dbReference>
<keyword evidence="1" id="KW-0732">Signal</keyword>
<evidence type="ECO:0000313" key="3">
    <source>
        <dbReference type="EMBL" id="OZI32687.1"/>
    </source>
</evidence>
<dbReference type="Pfam" id="PF01497">
    <property type="entry name" value="Peripla_BP_2"/>
    <property type="match status" value="1"/>
</dbReference>
<dbReference type="EMBL" id="NEVL01000004">
    <property type="protein sequence ID" value="OZI32687.1"/>
    <property type="molecule type" value="Genomic_DNA"/>
</dbReference>
<dbReference type="SUPFAM" id="SSF53807">
    <property type="entry name" value="Helical backbone' metal receptor"/>
    <property type="match status" value="1"/>
</dbReference>
<feature type="domain" description="Fe/B12 periplasmic-binding" evidence="2">
    <location>
        <begin position="25"/>
        <end position="278"/>
    </location>
</feature>
<dbReference type="Gene3D" id="3.40.50.1980">
    <property type="entry name" value="Nitrogenase molybdenum iron protein domain"/>
    <property type="match status" value="2"/>
</dbReference>
<comment type="caution">
    <text evidence="3">The sequence shown here is derived from an EMBL/GenBank/DDBJ whole genome shotgun (WGS) entry which is preliminary data.</text>
</comment>
<dbReference type="Proteomes" id="UP000217005">
    <property type="component" value="Unassembled WGS sequence"/>
</dbReference>
<feature type="signal peptide" evidence="1">
    <location>
        <begin position="1"/>
        <end position="20"/>
    </location>
</feature>
<evidence type="ECO:0000313" key="4">
    <source>
        <dbReference type="Proteomes" id="UP000217005"/>
    </source>
</evidence>
<dbReference type="OrthoDB" id="9797736at2"/>
<proteinExistence type="predicted"/>
<dbReference type="AlphaFoldDB" id="A0A261S6S2"/>
<evidence type="ECO:0000259" key="2">
    <source>
        <dbReference type="PROSITE" id="PS50983"/>
    </source>
</evidence>
<name>A0A261S6S2_9BORD</name>
<dbReference type="PANTHER" id="PTHR30535">
    <property type="entry name" value="VITAMIN B12-BINDING PROTEIN"/>
    <property type="match status" value="1"/>
</dbReference>
<dbReference type="PANTHER" id="PTHR30535:SF4">
    <property type="entry name" value="HEMIN-BINDING PERIPLASMIC PROTEIN HMUT"/>
    <property type="match status" value="1"/>
</dbReference>
<evidence type="ECO:0000256" key="1">
    <source>
        <dbReference type="SAM" id="SignalP"/>
    </source>
</evidence>
<protein>
    <submittedName>
        <fullName evidence="3">Hemin ABC transporter substrate-binding protein</fullName>
    </submittedName>
</protein>